<evidence type="ECO:0000313" key="3">
    <source>
        <dbReference type="Proteomes" id="UP001632038"/>
    </source>
</evidence>
<comment type="caution">
    <text evidence="2">The sequence shown here is derived from an EMBL/GenBank/DDBJ whole genome shotgun (WGS) entry which is preliminary data.</text>
</comment>
<organism evidence="2 3">
    <name type="scientific">Castilleja foliolosa</name>
    <dbReference type="NCBI Taxonomy" id="1961234"/>
    <lineage>
        <taxon>Eukaryota</taxon>
        <taxon>Viridiplantae</taxon>
        <taxon>Streptophyta</taxon>
        <taxon>Embryophyta</taxon>
        <taxon>Tracheophyta</taxon>
        <taxon>Spermatophyta</taxon>
        <taxon>Magnoliopsida</taxon>
        <taxon>eudicotyledons</taxon>
        <taxon>Gunneridae</taxon>
        <taxon>Pentapetalae</taxon>
        <taxon>asterids</taxon>
        <taxon>lamiids</taxon>
        <taxon>Lamiales</taxon>
        <taxon>Orobanchaceae</taxon>
        <taxon>Pedicularideae</taxon>
        <taxon>Castillejinae</taxon>
        <taxon>Castilleja</taxon>
    </lineage>
</organism>
<keyword evidence="3" id="KW-1185">Reference proteome</keyword>
<gene>
    <name evidence="2" type="ORF">CASFOL_011352</name>
</gene>
<name>A0ABD3DX64_9LAMI</name>
<accession>A0ABD3DX64</accession>
<proteinExistence type="predicted"/>
<evidence type="ECO:0000256" key="1">
    <source>
        <dbReference type="SAM" id="Phobius"/>
    </source>
</evidence>
<reference evidence="3" key="1">
    <citation type="journal article" date="2024" name="IScience">
        <title>Strigolactones Initiate the Formation of Haustorium-like Structures in Castilleja.</title>
        <authorList>
            <person name="Buerger M."/>
            <person name="Peterson D."/>
            <person name="Chory J."/>
        </authorList>
    </citation>
    <scope>NUCLEOTIDE SEQUENCE [LARGE SCALE GENOMIC DNA]</scope>
</reference>
<dbReference type="EMBL" id="JAVIJP010000013">
    <property type="protein sequence ID" value="KAL3646172.1"/>
    <property type="molecule type" value="Genomic_DNA"/>
</dbReference>
<keyword evidence="1" id="KW-0812">Transmembrane</keyword>
<protein>
    <recommendedName>
        <fullName evidence="4">ATP synthase F0 subunit 8</fullName>
    </recommendedName>
</protein>
<feature type="transmembrane region" description="Helical" evidence="1">
    <location>
        <begin position="12"/>
        <end position="33"/>
    </location>
</feature>
<keyword evidence="1" id="KW-1133">Transmembrane helix</keyword>
<evidence type="ECO:0000313" key="2">
    <source>
        <dbReference type="EMBL" id="KAL3646172.1"/>
    </source>
</evidence>
<keyword evidence="1" id="KW-0472">Membrane</keyword>
<dbReference type="Proteomes" id="UP001632038">
    <property type="component" value="Unassembled WGS sequence"/>
</dbReference>
<evidence type="ECO:0008006" key="4">
    <source>
        <dbReference type="Google" id="ProtNLM"/>
    </source>
</evidence>
<sequence>MDEDKMTPLRFIVFVIVWVVTGISLLFSMYIIWERLFERDKIYSKSSSGCSIPCRGASWLYSRR</sequence>
<dbReference type="AlphaFoldDB" id="A0ABD3DX64"/>